<accession>A0AAV7N1J3</accession>
<comment type="caution">
    <text evidence="2">The sequence shown here is derived from an EMBL/GenBank/DDBJ whole genome shotgun (WGS) entry which is preliminary data.</text>
</comment>
<reference evidence="2" key="1">
    <citation type="journal article" date="2022" name="bioRxiv">
        <title>Sequencing and chromosome-scale assembly of the giantPleurodeles waltlgenome.</title>
        <authorList>
            <person name="Brown T."/>
            <person name="Elewa A."/>
            <person name="Iarovenko S."/>
            <person name="Subramanian E."/>
            <person name="Araus A.J."/>
            <person name="Petzold A."/>
            <person name="Susuki M."/>
            <person name="Suzuki K.-i.T."/>
            <person name="Hayashi T."/>
            <person name="Toyoda A."/>
            <person name="Oliveira C."/>
            <person name="Osipova E."/>
            <person name="Leigh N.D."/>
            <person name="Simon A."/>
            <person name="Yun M.H."/>
        </authorList>
    </citation>
    <scope>NUCLEOTIDE SEQUENCE</scope>
    <source>
        <strain evidence="2">20211129_DDA</strain>
        <tissue evidence="2">Liver</tissue>
    </source>
</reference>
<feature type="compositionally biased region" description="Low complexity" evidence="1">
    <location>
        <begin position="226"/>
        <end position="255"/>
    </location>
</feature>
<organism evidence="2 3">
    <name type="scientific">Pleurodeles waltl</name>
    <name type="common">Iberian ribbed newt</name>
    <dbReference type="NCBI Taxonomy" id="8319"/>
    <lineage>
        <taxon>Eukaryota</taxon>
        <taxon>Metazoa</taxon>
        <taxon>Chordata</taxon>
        <taxon>Craniata</taxon>
        <taxon>Vertebrata</taxon>
        <taxon>Euteleostomi</taxon>
        <taxon>Amphibia</taxon>
        <taxon>Batrachia</taxon>
        <taxon>Caudata</taxon>
        <taxon>Salamandroidea</taxon>
        <taxon>Salamandridae</taxon>
        <taxon>Pleurodelinae</taxon>
        <taxon>Pleurodeles</taxon>
    </lineage>
</organism>
<evidence type="ECO:0000256" key="1">
    <source>
        <dbReference type="SAM" id="MobiDB-lite"/>
    </source>
</evidence>
<feature type="region of interest" description="Disordered" evidence="1">
    <location>
        <begin position="163"/>
        <end position="260"/>
    </location>
</feature>
<feature type="region of interest" description="Disordered" evidence="1">
    <location>
        <begin position="94"/>
        <end position="142"/>
    </location>
</feature>
<protein>
    <submittedName>
        <fullName evidence="2">Uncharacterized protein</fullName>
    </submittedName>
</protein>
<evidence type="ECO:0000313" key="2">
    <source>
        <dbReference type="EMBL" id="KAJ1107083.1"/>
    </source>
</evidence>
<gene>
    <name evidence="2" type="ORF">NDU88_004480</name>
</gene>
<evidence type="ECO:0000313" key="3">
    <source>
        <dbReference type="Proteomes" id="UP001066276"/>
    </source>
</evidence>
<dbReference type="EMBL" id="JANPWB010000013">
    <property type="protein sequence ID" value="KAJ1107083.1"/>
    <property type="molecule type" value="Genomic_DNA"/>
</dbReference>
<name>A0AAV7N1J3_PLEWA</name>
<dbReference type="AlphaFoldDB" id="A0AAV7N1J3"/>
<keyword evidence="3" id="KW-1185">Reference proteome</keyword>
<dbReference type="Proteomes" id="UP001066276">
    <property type="component" value="Chromosome 9"/>
</dbReference>
<sequence length="333" mass="35316">MWAGILCLSIQVGPLSDEAGEETAATCQMPEKHCGNIAPGPLSSLLPSRWALWLRAPVEQKLRPGEVREPRWGRSTSPGRLHRSRGLQCVRLSELGTATAGPTSAPTPPARGRPSVERPVSGHSGVWPPQHQGTAGQAQIKGCRPIRAVRPYLLWIPMRGSRWHSSGARTQDPAVSSHLAGPDRDRRGLSPIRPNGPLSPPVRRLRPQGPGPDDSLSPRGGGGTHSSQGSAPPSSRSPASQLLRGRGRRTPLTPLICAPPARPIEDSALLQGSRREDTAHATILVAGPGGSRWDSSLASLRSLAPRGPQRTRNIPGSTGRCFRVEIKSASSGG</sequence>
<proteinExistence type="predicted"/>